<dbReference type="GO" id="GO:0008270">
    <property type="term" value="F:zinc ion binding"/>
    <property type="evidence" value="ECO:0007669"/>
    <property type="project" value="InterPro"/>
</dbReference>
<keyword evidence="4" id="KW-0645">Protease</keyword>
<dbReference type="FunFam" id="3.40.630.10:FF:000084">
    <property type="entry name" value="Carboxypeptidase B2"/>
    <property type="match status" value="1"/>
</dbReference>
<dbReference type="PANTHER" id="PTHR11705">
    <property type="entry name" value="PROTEASE FAMILY M14 CARBOXYPEPTIDASE A,B"/>
    <property type="match status" value="1"/>
</dbReference>
<keyword evidence="3" id="KW-0121">Carboxypeptidase</keyword>
<evidence type="ECO:0000256" key="10">
    <source>
        <dbReference type="PROSITE-ProRule" id="PRU01379"/>
    </source>
</evidence>
<dbReference type="PANTHER" id="PTHR11705:SF91">
    <property type="entry name" value="FI01817P-RELATED"/>
    <property type="match status" value="1"/>
</dbReference>
<dbReference type="EMBL" id="AZBU02000007">
    <property type="protein sequence ID" value="TKR69520.1"/>
    <property type="molecule type" value="Genomic_DNA"/>
</dbReference>
<organism evidence="13 14">
    <name type="scientific">Steinernema carpocapsae</name>
    <name type="common">Entomopathogenic nematode</name>
    <dbReference type="NCBI Taxonomy" id="34508"/>
    <lineage>
        <taxon>Eukaryota</taxon>
        <taxon>Metazoa</taxon>
        <taxon>Ecdysozoa</taxon>
        <taxon>Nematoda</taxon>
        <taxon>Chromadorea</taxon>
        <taxon>Rhabditida</taxon>
        <taxon>Tylenchina</taxon>
        <taxon>Panagrolaimomorpha</taxon>
        <taxon>Strongyloidoidea</taxon>
        <taxon>Steinernematidae</taxon>
        <taxon>Steinernema</taxon>
    </lineage>
</organism>
<name>A0A4U5MJE7_STECR</name>
<gene>
    <name evidence="13" type="ORF">L596_021668</name>
</gene>
<proteinExistence type="inferred from homology"/>
<dbReference type="GO" id="GO:0006508">
    <property type="term" value="P:proteolysis"/>
    <property type="evidence" value="ECO:0007669"/>
    <property type="project" value="UniProtKB-KW"/>
</dbReference>
<evidence type="ECO:0000256" key="5">
    <source>
        <dbReference type="ARBA" id="ARBA00022723"/>
    </source>
</evidence>
<keyword evidence="5" id="KW-0479">Metal-binding</keyword>
<comment type="similarity">
    <text evidence="2 10">Belongs to the peptidase M14 family.</text>
</comment>
<comment type="caution">
    <text evidence="13">The sequence shown here is derived from an EMBL/GenBank/DDBJ whole genome shotgun (WGS) entry which is preliminary data.</text>
</comment>
<feature type="signal peptide" evidence="11">
    <location>
        <begin position="1"/>
        <end position="22"/>
    </location>
</feature>
<evidence type="ECO:0000256" key="7">
    <source>
        <dbReference type="ARBA" id="ARBA00022801"/>
    </source>
</evidence>
<dbReference type="InterPro" id="IPR000834">
    <property type="entry name" value="Peptidase_M14"/>
</dbReference>
<evidence type="ECO:0000256" key="11">
    <source>
        <dbReference type="SAM" id="SignalP"/>
    </source>
</evidence>
<evidence type="ECO:0000256" key="6">
    <source>
        <dbReference type="ARBA" id="ARBA00022729"/>
    </source>
</evidence>
<keyword evidence="8" id="KW-0862">Zinc</keyword>
<feature type="chain" id="PRO_5020878242" description="Peptidase M14 domain-containing protein" evidence="11">
    <location>
        <begin position="23"/>
        <end position="200"/>
    </location>
</feature>
<keyword evidence="14" id="KW-1185">Reference proteome</keyword>
<dbReference type="PROSITE" id="PS52035">
    <property type="entry name" value="PEPTIDASE_M14"/>
    <property type="match status" value="1"/>
</dbReference>
<keyword evidence="6 11" id="KW-0732">Signal</keyword>
<dbReference type="AlphaFoldDB" id="A0A4U5MJE7"/>
<protein>
    <recommendedName>
        <fullName evidence="12">Peptidase M14 domain-containing protein</fullName>
    </recommendedName>
</protein>
<dbReference type="PROSITE" id="PS00132">
    <property type="entry name" value="CARBOXYPEPT_ZN_1"/>
    <property type="match status" value="1"/>
</dbReference>
<keyword evidence="7" id="KW-0378">Hydrolase</keyword>
<keyword evidence="9" id="KW-0482">Metalloprotease</keyword>
<evidence type="ECO:0000256" key="3">
    <source>
        <dbReference type="ARBA" id="ARBA00022645"/>
    </source>
</evidence>
<dbReference type="GO" id="GO:0005615">
    <property type="term" value="C:extracellular space"/>
    <property type="evidence" value="ECO:0007669"/>
    <property type="project" value="TreeGrafter"/>
</dbReference>
<comment type="caution">
    <text evidence="10">Lacks conserved residue(s) required for the propagation of feature annotation.</text>
</comment>
<evidence type="ECO:0000256" key="1">
    <source>
        <dbReference type="ARBA" id="ARBA00001947"/>
    </source>
</evidence>
<dbReference type="Gene3D" id="3.40.630.10">
    <property type="entry name" value="Zn peptidases"/>
    <property type="match status" value="1"/>
</dbReference>
<dbReference type="SUPFAM" id="SSF53187">
    <property type="entry name" value="Zn-dependent exopeptidases"/>
    <property type="match status" value="1"/>
</dbReference>
<dbReference type="STRING" id="34508.A0A4U5MJE7"/>
<sequence>MRVVALSAFLAIFGVFETFGSGFDLNAYQGFDAIQEHLRNVELMHPDLVELIEIGSSHENRSLTVVKLEDKSLKSQFRRPALWIDAGIHAREWIAVTTALNLIDMILKHPGIFKNLTIYVLPVVNPDGYEYSRTKDRFWRKNRRPAECGNPYDCCQGVDLNRNFDSDWSHFSHPPQARAVLRTQAHRPLANQNPEQFAIS</sequence>
<evidence type="ECO:0000256" key="4">
    <source>
        <dbReference type="ARBA" id="ARBA00022670"/>
    </source>
</evidence>
<dbReference type="PRINTS" id="PR00765">
    <property type="entry name" value="CRBOXYPTASEA"/>
</dbReference>
<evidence type="ECO:0000313" key="13">
    <source>
        <dbReference type="EMBL" id="TKR69520.1"/>
    </source>
</evidence>
<dbReference type="SMART" id="SM00631">
    <property type="entry name" value="Zn_pept"/>
    <property type="match status" value="1"/>
</dbReference>
<reference evidence="13 14" key="2">
    <citation type="journal article" date="2019" name="G3 (Bethesda)">
        <title>Hybrid Assembly of the Genome of the Entomopathogenic Nematode Steinernema carpocapsae Identifies the X-Chromosome.</title>
        <authorList>
            <person name="Serra L."/>
            <person name="Macchietto M."/>
            <person name="Macias-Munoz A."/>
            <person name="McGill C.J."/>
            <person name="Rodriguez I.M."/>
            <person name="Rodriguez B."/>
            <person name="Murad R."/>
            <person name="Mortazavi A."/>
        </authorList>
    </citation>
    <scope>NUCLEOTIDE SEQUENCE [LARGE SCALE GENOMIC DNA]</scope>
    <source>
        <strain evidence="13 14">ALL</strain>
    </source>
</reference>
<feature type="domain" description="Peptidase M14" evidence="12">
    <location>
        <begin position="27"/>
        <end position="200"/>
    </location>
</feature>
<evidence type="ECO:0000259" key="12">
    <source>
        <dbReference type="PROSITE" id="PS52035"/>
    </source>
</evidence>
<evidence type="ECO:0000256" key="9">
    <source>
        <dbReference type="ARBA" id="ARBA00023049"/>
    </source>
</evidence>
<dbReference type="GO" id="GO:0004181">
    <property type="term" value="F:metallocarboxypeptidase activity"/>
    <property type="evidence" value="ECO:0007669"/>
    <property type="project" value="InterPro"/>
</dbReference>
<evidence type="ECO:0000256" key="8">
    <source>
        <dbReference type="ARBA" id="ARBA00022833"/>
    </source>
</evidence>
<dbReference type="OrthoDB" id="3626597at2759"/>
<dbReference type="Proteomes" id="UP000298663">
    <property type="component" value="Unassembled WGS sequence"/>
</dbReference>
<evidence type="ECO:0000256" key="2">
    <source>
        <dbReference type="ARBA" id="ARBA00005988"/>
    </source>
</evidence>
<accession>A0A4U5MJE7</accession>
<reference evidence="13 14" key="1">
    <citation type="journal article" date="2015" name="Genome Biol.">
        <title>Comparative genomics of Steinernema reveals deeply conserved gene regulatory networks.</title>
        <authorList>
            <person name="Dillman A.R."/>
            <person name="Macchietto M."/>
            <person name="Porter C.F."/>
            <person name="Rogers A."/>
            <person name="Williams B."/>
            <person name="Antoshechkin I."/>
            <person name="Lee M.M."/>
            <person name="Goodwin Z."/>
            <person name="Lu X."/>
            <person name="Lewis E.E."/>
            <person name="Goodrich-Blair H."/>
            <person name="Stock S.P."/>
            <person name="Adams B.J."/>
            <person name="Sternberg P.W."/>
            <person name="Mortazavi A."/>
        </authorList>
    </citation>
    <scope>NUCLEOTIDE SEQUENCE [LARGE SCALE GENOMIC DNA]</scope>
    <source>
        <strain evidence="13 14">ALL</strain>
    </source>
</reference>
<dbReference type="InterPro" id="IPR057246">
    <property type="entry name" value="CARBOXYPEPT_ZN_1"/>
</dbReference>
<dbReference type="Pfam" id="PF00246">
    <property type="entry name" value="Peptidase_M14"/>
    <property type="match status" value="1"/>
</dbReference>
<evidence type="ECO:0000313" key="14">
    <source>
        <dbReference type="Proteomes" id="UP000298663"/>
    </source>
</evidence>
<comment type="cofactor">
    <cofactor evidence="1">
        <name>Zn(2+)</name>
        <dbReference type="ChEBI" id="CHEBI:29105"/>
    </cofactor>
</comment>